<dbReference type="AlphaFoldDB" id="A0ABD3UZN7"/>
<dbReference type="Pfam" id="PF18778">
    <property type="entry name" value="NAD1"/>
    <property type="match status" value="1"/>
</dbReference>
<evidence type="ECO:0000313" key="2">
    <source>
        <dbReference type="Proteomes" id="UP001634394"/>
    </source>
</evidence>
<organism evidence="1 2">
    <name type="scientific">Sinanodonta woodiana</name>
    <name type="common">Chinese pond mussel</name>
    <name type="synonym">Anodonta woodiana</name>
    <dbReference type="NCBI Taxonomy" id="1069815"/>
    <lineage>
        <taxon>Eukaryota</taxon>
        <taxon>Metazoa</taxon>
        <taxon>Spiralia</taxon>
        <taxon>Lophotrochozoa</taxon>
        <taxon>Mollusca</taxon>
        <taxon>Bivalvia</taxon>
        <taxon>Autobranchia</taxon>
        <taxon>Heteroconchia</taxon>
        <taxon>Palaeoheterodonta</taxon>
        <taxon>Unionida</taxon>
        <taxon>Unionoidea</taxon>
        <taxon>Unionidae</taxon>
        <taxon>Unioninae</taxon>
        <taxon>Sinanodonta</taxon>
    </lineage>
</organism>
<reference evidence="1 2" key="1">
    <citation type="submission" date="2024-11" db="EMBL/GenBank/DDBJ databases">
        <title>Chromosome-level genome assembly of the freshwater bivalve Anodonta woodiana.</title>
        <authorList>
            <person name="Chen X."/>
        </authorList>
    </citation>
    <scope>NUCLEOTIDE SEQUENCE [LARGE SCALE GENOMIC DNA]</scope>
    <source>
        <strain evidence="1">MN2024</strain>
        <tissue evidence="1">Gills</tissue>
    </source>
</reference>
<name>A0ABD3UZN7_SINWO</name>
<comment type="caution">
    <text evidence="1">The sequence shown here is derived from an EMBL/GenBank/DDBJ whole genome shotgun (WGS) entry which is preliminary data.</text>
</comment>
<accession>A0ABD3UZN7</accession>
<evidence type="ECO:0000313" key="1">
    <source>
        <dbReference type="EMBL" id="KAL3854900.1"/>
    </source>
</evidence>
<keyword evidence="2" id="KW-1185">Reference proteome</keyword>
<protein>
    <submittedName>
        <fullName evidence="1">Uncharacterized protein</fullName>
    </submittedName>
</protein>
<dbReference type="Gene3D" id="3.40.140.10">
    <property type="entry name" value="Cytidine Deaminase, domain 2"/>
    <property type="match status" value="1"/>
</dbReference>
<dbReference type="EMBL" id="JBJQND010000014">
    <property type="protein sequence ID" value="KAL3854900.1"/>
    <property type="molecule type" value="Genomic_DNA"/>
</dbReference>
<gene>
    <name evidence="1" type="ORF">ACJMK2_014135</name>
</gene>
<dbReference type="Proteomes" id="UP001634394">
    <property type="component" value="Unassembled WGS sequence"/>
</dbReference>
<proteinExistence type="predicted"/>
<sequence length="242" mass="28820">MAEAPPGEYDSENESESDTRIYRNKIIKYFQVNEMYNRRQNRFLRITYLYYRLKLYSWTTYPEDESSRSNELFNSTAEHAEVTLVRELEHELNSFTADEEMEYAMQHLTLESPADDHHGYSKDKKKKMTLKIVLNYAPCKGCADTIIQFKQNFENNYEMHIMITFASFYLFYPSDDQNQNILGLANLKNAGIKLRLVWDSKSFERIVKNIGTEEERMKRQAIDRKYMEIVNRKTKEIADNMV</sequence>